<reference evidence="4" key="1">
    <citation type="journal article" date="2017" name="Nature">
        <title>The genome of Chenopodium quinoa.</title>
        <authorList>
            <person name="Jarvis D.E."/>
            <person name="Ho Y.S."/>
            <person name="Lightfoot D.J."/>
            <person name="Schmoeckel S.M."/>
            <person name="Li B."/>
            <person name="Borm T.J.A."/>
            <person name="Ohyanagi H."/>
            <person name="Mineta K."/>
            <person name="Michell C.T."/>
            <person name="Saber N."/>
            <person name="Kharbatia N.M."/>
            <person name="Rupper R.R."/>
            <person name="Sharp A.R."/>
            <person name="Dally N."/>
            <person name="Boughton B.A."/>
            <person name="Woo Y.H."/>
            <person name="Gao G."/>
            <person name="Schijlen E.G.W.M."/>
            <person name="Guo X."/>
            <person name="Momin A.A."/>
            <person name="Negrao S."/>
            <person name="Al-Babili S."/>
            <person name="Gehring C."/>
            <person name="Roessner U."/>
            <person name="Jung C."/>
            <person name="Murphy K."/>
            <person name="Arold S.T."/>
            <person name="Gojobori T."/>
            <person name="van der Linden C.G."/>
            <person name="van Loo E.N."/>
            <person name="Jellen E.N."/>
            <person name="Maughan P.J."/>
            <person name="Tester M."/>
        </authorList>
    </citation>
    <scope>NUCLEOTIDE SEQUENCE [LARGE SCALE GENOMIC DNA]</scope>
    <source>
        <strain evidence="4">cv. PI 614886</strain>
    </source>
</reference>
<evidence type="ECO:0000256" key="2">
    <source>
        <dbReference type="SAM" id="MobiDB-lite"/>
    </source>
</evidence>
<keyword evidence="5" id="KW-1185">Reference proteome</keyword>
<evidence type="ECO:0000259" key="3">
    <source>
        <dbReference type="SMART" id="SM00768"/>
    </source>
</evidence>
<evidence type="ECO:0000313" key="5">
    <source>
        <dbReference type="Proteomes" id="UP000596660"/>
    </source>
</evidence>
<dbReference type="PANTHER" id="PTHR31044:SF130">
    <property type="entry name" value="CARBOHYDRATE-BINDING X8 DOMAIN SUPERFAMILY PROTEIN"/>
    <property type="match status" value="1"/>
</dbReference>
<sequence>MSHSQTRPSPVGPPKLTARPAGPGPAKGWCVPKQQATDAQLQSNINYVCSHGVDCKPIQLGGACYNPNNARAHATYAMNTFYQDKGRQP</sequence>
<name>A0A803N100_CHEQI</name>
<protein>
    <recommendedName>
        <fullName evidence="3">X8 domain-containing protein</fullName>
    </recommendedName>
</protein>
<dbReference type="EnsemblPlants" id="AUR62038634-RA">
    <property type="protein sequence ID" value="AUR62038634-RA:cds"/>
    <property type="gene ID" value="AUR62038634"/>
</dbReference>
<dbReference type="Pfam" id="PF07983">
    <property type="entry name" value="X8"/>
    <property type="match status" value="1"/>
</dbReference>
<organism evidence="4 5">
    <name type="scientific">Chenopodium quinoa</name>
    <name type="common">Quinoa</name>
    <dbReference type="NCBI Taxonomy" id="63459"/>
    <lineage>
        <taxon>Eukaryota</taxon>
        <taxon>Viridiplantae</taxon>
        <taxon>Streptophyta</taxon>
        <taxon>Embryophyta</taxon>
        <taxon>Tracheophyta</taxon>
        <taxon>Spermatophyta</taxon>
        <taxon>Magnoliopsida</taxon>
        <taxon>eudicotyledons</taxon>
        <taxon>Gunneridae</taxon>
        <taxon>Pentapetalae</taxon>
        <taxon>Caryophyllales</taxon>
        <taxon>Chenopodiaceae</taxon>
        <taxon>Chenopodioideae</taxon>
        <taxon>Atripliceae</taxon>
        <taxon>Chenopodium</taxon>
    </lineage>
</organism>
<evidence type="ECO:0000313" key="4">
    <source>
        <dbReference type="EnsemblPlants" id="AUR62038634-RA:cds"/>
    </source>
</evidence>
<dbReference type="InterPro" id="IPR012946">
    <property type="entry name" value="X8"/>
</dbReference>
<accession>A0A803N100</accession>
<reference evidence="4" key="2">
    <citation type="submission" date="2021-03" db="UniProtKB">
        <authorList>
            <consortium name="EnsemblPlants"/>
        </authorList>
    </citation>
    <scope>IDENTIFICATION</scope>
</reference>
<dbReference type="Gene3D" id="1.20.58.1040">
    <property type="match status" value="1"/>
</dbReference>
<proteinExistence type="predicted"/>
<dbReference type="AlphaFoldDB" id="A0A803N100"/>
<dbReference type="InterPro" id="IPR044788">
    <property type="entry name" value="X8_dom_prot"/>
</dbReference>
<feature type="region of interest" description="Disordered" evidence="2">
    <location>
        <begin position="1"/>
        <end position="31"/>
    </location>
</feature>
<dbReference type="Gramene" id="AUR62038634-RA">
    <property type="protein sequence ID" value="AUR62038634-RA:cds"/>
    <property type="gene ID" value="AUR62038634"/>
</dbReference>
<dbReference type="SMART" id="SM00768">
    <property type="entry name" value="X8"/>
    <property type="match status" value="1"/>
</dbReference>
<evidence type="ECO:0000256" key="1">
    <source>
        <dbReference type="ARBA" id="ARBA00022729"/>
    </source>
</evidence>
<dbReference type="PANTHER" id="PTHR31044">
    <property type="entry name" value="BETA-1,3 GLUCANASE"/>
    <property type="match status" value="1"/>
</dbReference>
<keyword evidence="1" id="KW-0732">Signal</keyword>
<dbReference type="GO" id="GO:0009506">
    <property type="term" value="C:plasmodesma"/>
    <property type="evidence" value="ECO:0007669"/>
    <property type="project" value="UniProtKB-ARBA"/>
</dbReference>
<dbReference type="OMA" id="QDNIDYA"/>
<feature type="domain" description="X8" evidence="3">
    <location>
        <begin position="28"/>
        <end position="89"/>
    </location>
</feature>
<dbReference type="Proteomes" id="UP000596660">
    <property type="component" value="Unplaced"/>
</dbReference>